<dbReference type="EMBL" id="JWHR01000032">
    <property type="protein sequence ID" value="KHS58420.1"/>
    <property type="molecule type" value="Genomic_DNA"/>
</dbReference>
<dbReference type="InterPro" id="IPR029063">
    <property type="entry name" value="SAM-dependent_MTases_sf"/>
</dbReference>
<accession>A0A0B3WV10</accession>
<keyword evidence="2" id="KW-0489">Methyltransferase</keyword>
<comment type="caution">
    <text evidence="2">The sequence shown here is derived from an EMBL/GenBank/DDBJ whole genome shotgun (WGS) entry which is preliminary data.</text>
</comment>
<reference evidence="2 3" key="1">
    <citation type="submission" date="2014-12" db="EMBL/GenBank/DDBJ databases">
        <title>Draft genome sequence of Terrisporobacter sp. 08-306576, isolated from the blood culture of a bacteremia patient.</title>
        <authorList>
            <person name="Lund L.C."/>
            <person name="Sydenham T.V."/>
            <person name="Hogh S.V."/>
            <person name="Skov M.N."/>
            <person name="Kemp M."/>
            <person name="Justesen U.S."/>
        </authorList>
    </citation>
    <scope>NUCLEOTIDE SEQUENCE [LARGE SCALE GENOMIC DNA]</scope>
    <source>
        <strain evidence="2 3">08-306576</strain>
    </source>
</reference>
<keyword evidence="3" id="KW-1185">Reference proteome</keyword>
<keyword evidence="2" id="KW-0808">Transferase</keyword>
<sequence length="270" mass="31148">MQLDNIRNLWKNDSVNKKASVDLWNSMAGSFNKFVVPTVESSKFLKLVSDNNMIKSNFKVLDVGCGVGKYSIALSNLCEKIIGIDLSPKMIENAKSNKEEYKINNIEFYCEDWADMDLDERGFENNFDLVFAHMTPAVNSAETFEKLSKASKKYCVLCKPTRRSDPVSEKVKELVGINNNKESCDMDIAYAFEMLWLQGYEPKVEYEKQVWNMEKTLEEAFELYINRVKSYKDITLEEEEIIKKYLESISKDGVVSEDVNTTIATLYWQV</sequence>
<dbReference type="AlphaFoldDB" id="A0A0B3WV10"/>
<protein>
    <submittedName>
        <fullName evidence="2">Methyltransferase</fullName>
    </submittedName>
</protein>
<dbReference type="Proteomes" id="UP000031189">
    <property type="component" value="Unassembled WGS sequence"/>
</dbReference>
<dbReference type="SUPFAM" id="SSF53335">
    <property type="entry name" value="S-adenosyl-L-methionine-dependent methyltransferases"/>
    <property type="match status" value="1"/>
</dbReference>
<dbReference type="CDD" id="cd02440">
    <property type="entry name" value="AdoMet_MTases"/>
    <property type="match status" value="1"/>
</dbReference>
<dbReference type="PANTHER" id="PTHR43861">
    <property type="entry name" value="TRANS-ACONITATE 2-METHYLTRANSFERASE-RELATED"/>
    <property type="match status" value="1"/>
</dbReference>
<feature type="domain" description="Methyltransferase" evidence="1">
    <location>
        <begin position="54"/>
        <end position="161"/>
    </location>
</feature>
<evidence type="ECO:0000313" key="2">
    <source>
        <dbReference type="EMBL" id="KHS58420.1"/>
    </source>
</evidence>
<dbReference type="Pfam" id="PF13847">
    <property type="entry name" value="Methyltransf_31"/>
    <property type="match status" value="1"/>
</dbReference>
<dbReference type="OrthoDB" id="9791837at2"/>
<evidence type="ECO:0000313" key="3">
    <source>
        <dbReference type="Proteomes" id="UP000031189"/>
    </source>
</evidence>
<dbReference type="STRING" id="1577792.QX51_02640"/>
<name>A0A0B3WV10_9FIRM</name>
<evidence type="ECO:0000259" key="1">
    <source>
        <dbReference type="Pfam" id="PF13847"/>
    </source>
</evidence>
<dbReference type="Gene3D" id="3.40.50.150">
    <property type="entry name" value="Vaccinia Virus protein VP39"/>
    <property type="match status" value="1"/>
</dbReference>
<dbReference type="GO" id="GO:0032259">
    <property type="term" value="P:methylation"/>
    <property type="evidence" value="ECO:0007669"/>
    <property type="project" value="UniProtKB-KW"/>
</dbReference>
<dbReference type="RefSeq" id="WP_039678363.1">
    <property type="nucleotide sequence ID" value="NZ_JWHR01000032.1"/>
</dbReference>
<organism evidence="2 3">
    <name type="scientific">Terrisporobacter othiniensis</name>
    <dbReference type="NCBI Taxonomy" id="1577792"/>
    <lineage>
        <taxon>Bacteria</taxon>
        <taxon>Bacillati</taxon>
        <taxon>Bacillota</taxon>
        <taxon>Clostridia</taxon>
        <taxon>Peptostreptococcales</taxon>
        <taxon>Peptostreptococcaceae</taxon>
        <taxon>Terrisporobacter</taxon>
    </lineage>
</organism>
<dbReference type="GO" id="GO:0008168">
    <property type="term" value="F:methyltransferase activity"/>
    <property type="evidence" value="ECO:0007669"/>
    <property type="project" value="UniProtKB-KW"/>
</dbReference>
<proteinExistence type="predicted"/>
<gene>
    <name evidence="2" type="ORF">QX51_02640</name>
</gene>
<dbReference type="InterPro" id="IPR025714">
    <property type="entry name" value="Methyltranfer_dom"/>
</dbReference>